<reference evidence="3 4" key="1">
    <citation type="journal article" date="2023" name="BMC Biol.">
        <title>The compact genome of the sponge Oopsacas minuta (Hexactinellida) is lacking key metazoan core genes.</title>
        <authorList>
            <person name="Santini S."/>
            <person name="Schenkelaars Q."/>
            <person name="Jourda C."/>
            <person name="Duchesne M."/>
            <person name="Belahbib H."/>
            <person name="Rocher C."/>
            <person name="Selva M."/>
            <person name="Riesgo A."/>
            <person name="Vervoort M."/>
            <person name="Leys S.P."/>
            <person name="Kodjabachian L."/>
            <person name="Le Bivic A."/>
            <person name="Borchiellini C."/>
            <person name="Claverie J.M."/>
            <person name="Renard E."/>
        </authorList>
    </citation>
    <scope>NUCLEOTIDE SEQUENCE [LARGE SCALE GENOMIC DNA]</scope>
    <source>
        <strain evidence="3">SPO-2</strain>
    </source>
</reference>
<dbReference type="GO" id="GO:0008270">
    <property type="term" value="F:zinc ion binding"/>
    <property type="evidence" value="ECO:0007669"/>
    <property type="project" value="UniProtKB-KW"/>
</dbReference>
<proteinExistence type="predicted"/>
<evidence type="ECO:0000256" key="2">
    <source>
        <dbReference type="PROSITE-ProRule" id="PRU00504"/>
    </source>
</evidence>
<dbReference type="SUPFAM" id="SSF63829">
    <property type="entry name" value="Calcium-dependent phosphotriesterase"/>
    <property type="match status" value="1"/>
</dbReference>
<evidence type="ECO:0000313" key="3">
    <source>
        <dbReference type="EMBL" id="KAI6660694.1"/>
    </source>
</evidence>
<dbReference type="InterPro" id="IPR050952">
    <property type="entry name" value="TRIM-NHL_E3_ligases"/>
</dbReference>
<organism evidence="3 4">
    <name type="scientific">Oopsacas minuta</name>
    <dbReference type="NCBI Taxonomy" id="111878"/>
    <lineage>
        <taxon>Eukaryota</taxon>
        <taxon>Metazoa</taxon>
        <taxon>Porifera</taxon>
        <taxon>Hexactinellida</taxon>
        <taxon>Hexasterophora</taxon>
        <taxon>Lyssacinosida</taxon>
        <taxon>Leucopsacidae</taxon>
        <taxon>Oopsacas</taxon>
    </lineage>
</organism>
<keyword evidence="4" id="KW-1185">Reference proteome</keyword>
<dbReference type="InterPro" id="IPR011042">
    <property type="entry name" value="6-blade_b-propeller_TolB-like"/>
</dbReference>
<dbReference type="GO" id="GO:0061630">
    <property type="term" value="F:ubiquitin protein ligase activity"/>
    <property type="evidence" value="ECO:0007669"/>
    <property type="project" value="TreeGrafter"/>
</dbReference>
<dbReference type="Proteomes" id="UP001165289">
    <property type="component" value="Unassembled WGS sequence"/>
</dbReference>
<comment type="caution">
    <text evidence="3">The sequence shown here is derived from an EMBL/GenBank/DDBJ whole genome shotgun (WGS) entry which is preliminary data.</text>
</comment>
<dbReference type="EMBL" id="JAKMXF010000028">
    <property type="protein sequence ID" value="KAI6660694.1"/>
    <property type="molecule type" value="Genomic_DNA"/>
</dbReference>
<name>A0AAV7KKC2_9METZ</name>
<dbReference type="Gene3D" id="2.120.10.30">
    <property type="entry name" value="TolB, C-terminal domain"/>
    <property type="match status" value="2"/>
</dbReference>
<dbReference type="Pfam" id="PF01436">
    <property type="entry name" value="NHL"/>
    <property type="match status" value="1"/>
</dbReference>
<evidence type="ECO:0000313" key="4">
    <source>
        <dbReference type="Proteomes" id="UP001165289"/>
    </source>
</evidence>
<gene>
    <name evidence="3" type="ORF">LOD99_10305</name>
</gene>
<accession>A0AAV7KKC2</accession>
<dbReference type="PANTHER" id="PTHR24104">
    <property type="entry name" value="E3 UBIQUITIN-PROTEIN LIGASE NHLRC1-RELATED"/>
    <property type="match status" value="1"/>
</dbReference>
<feature type="repeat" description="NHL" evidence="2">
    <location>
        <begin position="123"/>
        <end position="162"/>
    </location>
</feature>
<sequence>MSALRTFLSIKHVEYELVTYLSYLKPNYIQYNKWKQRNPKNAEVNPKSAHVKELELDYSLKKQPILSVGMSEERMPIYVILKFWQCIVQEPRAIAVTENHVFVTDCGLHALFQFSDIKLVRAGTRGSGKGELNYPSGLCTDYNGDVYLADCRNHRVCISSDEPFFCCFDPAGNILISDHYHHQIKILSPSGELIHTIGREDIEEVN</sequence>
<protein>
    <submittedName>
        <fullName evidence="3">Uncharacterized protein</fullName>
    </submittedName>
</protein>
<dbReference type="AlphaFoldDB" id="A0AAV7KKC2"/>
<dbReference type="GO" id="GO:0000209">
    <property type="term" value="P:protein polyubiquitination"/>
    <property type="evidence" value="ECO:0007669"/>
    <property type="project" value="TreeGrafter"/>
</dbReference>
<keyword evidence="1" id="KW-0677">Repeat</keyword>
<dbReference type="InterPro" id="IPR001258">
    <property type="entry name" value="NHL_repeat"/>
</dbReference>
<dbReference type="PROSITE" id="PS51125">
    <property type="entry name" value="NHL"/>
    <property type="match status" value="1"/>
</dbReference>
<evidence type="ECO:0000256" key="1">
    <source>
        <dbReference type="ARBA" id="ARBA00022737"/>
    </source>
</evidence>
<dbReference type="PANTHER" id="PTHR24104:SF25">
    <property type="entry name" value="PROTEIN LIN-41"/>
    <property type="match status" value="1"/>
</dbReference>
<dbReference type="GO" id="GO:0043161">
    <property type="term" value="P:proteasome-mediated ubiquitin-dependent protein catabolic process"/>
    <property type="evidence" value="ECO:0007669"/>
    <property type="project" value="TreeGrafter"/>
</dbReference>